<keyword evidence="4" id="KW-0238">DNA-binding</keyword>
<evidence type="ECO:0000313" key="9">
    <source>
        <dbReference type="Proteomes" id="UP001165427"/>
    </source>
</evidence>
<dbReference type="InterPro" id="IPR039420">
    <property type="entry name" value="WalR-like"/>
</dbReference>
<name>A0AA41R3R1_9BACT</name>
<dbReference type="Pfam" id="PF00072">
    <property type="entry name" value="Response_reg"/>
    <property type="match status" value="1"/>
</dbReference>
<evidence type="ECO:0000256" key="4">
    <source>
        <dbReference type="ARBA" id="ARBA00023125"/>
    </source>
</evidence>
<comment type="caution">
    <text evidence="8">The sequence shown here is derived from an EMBL/GenBank/DDBJ whole genome shotgun (WGS) entry which is preliminary data.</text>
</comment>
<evidence type="ECO:0000259" key="7">
    <source>
        <dbReference type="PROSITE" id="PS50110"/>
    </source>
</evidence>
<feature type="domain" description="Response regulatory" evidence="7">
    <location>
        <begin position="2"/>
        <end position="129"/>
    </location>
</feature>
<evidence type="ECO:0000313" key="8">
    <source>
        <dbReference type="EMBL" id="MCJ8500360.1"/>
    </source>
</evidence>
<dbReference type="PANTHER" id="PTHR48111">
    <property type="entry name" value="REGULATOR OF RPOS"/>
    <property type="match status" value="1"/>
</dbReference>
<keyword evidence="9" id="KW-1185">Reference proteome</keyword>
<dbReference type="GO" id="GO:0006355">
    <property type="term" value="P:regulation of DNA-templated transcription"/>
    <property type="evidence" value="ECO:0007669"/>
    <property type="project" value="TreeGrafter"/>
</dbReference>
<dbReference type="GO" id="GO:0000156">
    <property type="term" value="F:phosphorelay response regulator activity"/>
    <property type="evidence" value="ECO:0007669"/>
    <property type="project" value="TreeGrafter"/>
</dbReference>
<dbReference type="RefSeq" id="WP_246904494.1">
    <property type="nucleotide sequence ID" value="NZ_JALJRB010000006.1"/>
</dbReference>
<protein>
    <submittedName>
        <fullName evidence="8">Response regulator</fullName>
    </submittedName>
</protein>
<keyword evidence="5" id="KW-0804">Transcription</keyword>
<reference evidence="8" key="1">
    <citation type="submission" date="2022-04" db="EMBL/GenBank/DDBJ databases">
        <title>Desulfatitalea alkaliphila sp. nov., a novel anaerobic sulfate-reducing bacterium isolated from terrestrial mud volcano, Taman Peninsula, Russia.</title>
        <authorList>
            <person name="Khomyakova M.A."/>
            <person name="Merkel A.Y."/>
            <person name="Slobodkin A.I."/>
        </authorList>
    </citation>
    <scope>NUCLEOTIDE SEQUENCE</scope>
    <source>
        <strain evidence="8">M08but</strain>
    </source>
</reference>
<sequence>MKTLIAEDDFTSRTIARRQLERFGPCDAVEDGLAAVTAFERALQAGRPYDLVCLDIMMPDMDGQEALRRIRATEAQMGIRGTGEVKVIMLSALDDPRSVVEAFYRGGATAYLVKPLAPERLESELRQLGLLNDAQEARRAPTTKE</sequence>
<dbReference type="CDD" id="cd17546">
    <property type="entry name" value="REC_hyHK_CKI1_RcsC-like"/>
    <property type="match status" value="1"/>
</dbReference>
<keyword evidence="2" id="KW-0902">Two-component regulatory system</keyword>
<keyword evidence="1 6" id="KW-0597">Phosphoprotein</keyword>
<proteinExistence type="predicted"/>
<dbReference type="GO" id="GO:0005829">
    <property type="term" value="C:cytosol"/>
    <property type="evidence" value="ECO:0007669"/>
    <property type="project" value="TreeGrafter"/>
</dbReference>
<evidence type="ECO:0000256" key="3">
    <source>
        <dbReference type="ARBA" id="ARBA00023015"/>
    </source>
</evidence>
<dbReference type="Proteomes" id="UP001165427">
    <property type="component" value="Unassembled WGS sequence"/>
</dbReference>
<dbReference type="PANTHER" id="PTHR48111:SF21">
    <property type="entry name" value="DNA-BINDING DUAL MASTER TRANSCRIPTIONAL REGULATOR RPAA"/>
    <property type="match status" value="1"/>
</dbReference>
<dbReference type="GO" id="GO:0032993">
    <property type="term" value="C:protein-DNA complex"/>
    <property type="evidence" value="ECO:0007669"/>
    <property type="project" value="TreeGrafter"/>
</dbReference>
<dbReference type="AlphaFoldDB" id="A0AA41R3R1"/>
<dbReference type="GO" id="GO:0000976">
    <property type="term" value="F:transcription cis-regulatory region binding"/>
    <property type="evidence" value="ECO:0007669"/>
    <property type="project" value="TreeGrafter"/>
</dbReference>
<keyword evidence="3" id="KW-0805">Transcription regulation</keyword>
<evidence type="ECO:0000256" key="2">
    <source>
        <dbReference type="ARBA" id="ARBA00023012"/>
    </source>
</evidence>
<dbReference type="EMBL" id="JALJRB010000006">
    <property type="protein sequence ID" value="MCJ8500360.1"/>
    <property type="molecule type" value="Genomic_DNA"/>
</dbReference>
<dbReference type="Gene3D" id="3.40.50.2300">
    <property type="match status" value="1"/>
</dbReference>
<evidence type="ECO:0000256" key="1">
    <source>
        <dbReference type="ARBA" id="ARBA00022553"/>
    </source>
</evidence>
<dbReference type="PROSITE" id="PS50110">
    <property type="entry name" value="RESPONSE_REGULATORY"/>
    <property type="match status" value="1"/>
</dbReference>
<dbReference type="InterPro" id="IPR001789">
    <property type="entry name" value="Sig_transdc_resp-reg_receiver"/>
</dbReference>
<feature type="modified residue" description="4-aspartylphosphate" evidence="6">
    <location>
        <position position="55"/>
    </location>
</feature>
<dbReference type="SMART" id="SM00448">
    <property type="entry name" value="REC"/>
    <property type="match status" value="1"/>
</dbReference>
<dbReference type="SUPFAM" id="SSF52172">
    <property type="entry name" value="CheY-like"/>
    <property type="match status" value="1"/>
</dbReference>
<evidence type="ECO:0000256" key="5">
    <source>
        <dbReference type="ARBA" id="ARBA00023163"/>
    </source>
</evidence>
<evidence type="ECO:0000256" key="6">
    <source>
        <dbReference type="PROSITE-ProRule" id="PRU00169"/>
    </source>
</evidence>
<accession>A0AA41R3R1</accession>
<gene>
    <name evidence="8" type="ORF">MRX98_07210</name>
</gene>
<dbReference type="InterPro" id="IPR011006">
    <property type="entry name" value="CheY-like_superfamily"/>
</dbReference>
<organism evidence="8 9">
    <name type="scientific">Desulfatitalea alkaliphila</name>
    <dbReference type="NCBI Taxonomy" id="2929485"/>
    <lineage>
        <taxon>Bacteria</taxon>
        <taxon>Pseudomonadati</taxon>
        <taxon>Thermodesulfobacteriota</taxon>
        <taxon>Desulfobacteria</taxon>
        <taxon>Desulfobacterales</taxon>
        <taxon>Desulfosarcinaceae</taxon>
        <taxon>Desulfatitalea</taxon>
    </lineage>
</organism>